<protein>
    <submittedName>
        <fullName evidence="1">Uncharacterized protein</fullName>
    </submittedName>
</protein>
<proteinExistence type="predicted"/>
<organism evidence="1">
    <name type="scientific">viral metagenome</name>
    <dbReference type="NCBI Taxonomy" id="1070528"/>
    <lineage>
        <taxon>unclassified sequences</taxon>
        <taxon>metagenomes</taxon>
        <taxon>organismal metagenomes</taxon>
    </lineage>
</organism>
<reference evidence="1" key="1">
    <citation type="journal article" date="2020" name="Nature">
        <title>Giant virus diversity and host interactions through global metagenomics.</title>
        <authorList>
            <person name="Schulz F."/>
            <person name="Roux S."/>
            <person name="Paez-Espino D."/>
            <person name="Jungbluth S."/>
            <person name="Walsh D.A."/>
            <person name="Denef V.J."/>
            <person name="McMahon K.D."/>
            <person name="Konstantinidis K.T."/>
            <person name="Eloe-Fadrosh E.A."/>
            <person name="Kyrpides N.C."/>
            <person name="Woyke T."/>
        </authorList>
    </citation>
    <scope>NUCLEOTIDE SEQUENCE</scope>
    <source>
        <strain evidence="1">GVMAG-M-3300027969-2</strain>
    </source>
</reference>
<sequence length="240" mass="29403">MSKREHVYKCVNKLYQTKHLYDFSTNKKLKSFSNKERKIIYKTNINNYKTKHNNKKMSIQYRYIYTDEVAELLNEFAEIHRYDERKTFKSKWENWIANDDIKKQLHQEIKRLESMGMDDDIMDRMFKSARYYYRKKPLIEKRKAETQKPKQKTPYIGFTTATLQNMDEYIKKKENIQISPANLYELYCNENKDIISAEIKEYKKKAEQKNPNQVITADELINKFKKTFKNRYYQHLYQKI</sequence>
<dbReference type="EMBL" id="MN740542">
    <property type="protein sequence ID" value="QHU32837.1"/>
    <property type="molecule type" value="Genomic_DNA"/>
</dbReference>
<dbReference type="AlphaFoldDB" id="A0A6C0LQI6"/>
<evidence type="ECO:0000313" key="1">
    <source>
        <dbReference type="EMBL" id="QHU32837.1"/>
    </source>
</evidence>
<name>A0A6C0LQI6_9ZZZZ</name>
<accession>A0A6C0LQI6</accession>